<keyword evidence="3" id="KW-0418">Kinase</keyword>
<dbReference type="PANTHER" id="PTHR34383:SF3">
    <property type="entry name" value="POLYPHOSPHATE:AMP PHOSPHOTRANSFERASE"/>
    <property type="match status" value="1"/>
</dbReference>
<evidence type="ECO:0000313" key="3">
    <source>
        <dbReference type="EMBL" id="CAD2071347.1"/>
    </source>
</evidence>
<evidence type="ECO:0000259" key="2">
    <source>
        <dbReference type="Pfam" id="PF03976"/>
    </source>
</evidence>
<keyword evidence="1" id="KW-0175">Coiled coil</keyword>
<proteinExistence type="predicted"/>
<dbReference type="SUPFAM" id="SSF52540">
    <property type="entry name" value="P-loop containing nucleoside triphosphate hydrolases"/>
    <property type="match status" value="2"/>
</dbReference>
<feature type="coiled-coil region" evidence="1">
    <location>
        <begin position="241"/>
        <end position="268"/>
    </location>
</feature>
<accession>A0A6V7R1Y1</accession>
<dbReference type="EMBL" id="CAJEWD010000003">
    <property type="protein sequence ID" value="CAD2071347.1"/>
    <property type="molecule type" value="Genomic_DNA"/>
</dbReference>
<keyword evidence="4" id="KW-1185">Reference proteome</keyword>
<gene>
    <name evidence="3" type="primary">tmk_1</name>
    <name evidence="3" type="ORF">JEODO184_00211</name>
</gene>
<dbReference type="InterPro" id="IPR027417">
    <property type="entry name" value="P-loop_NTPase"/>
</dbReference>
<name>A0A6V7R1Y1_9STAP</name>
<comment type="caution">
    <text evidence="3">The sequence shown here is derived from an EMBL/GenBank/DDBJ whole genome shotgun (WGS) entry which is preliminary data.</text>
</comment>
<sequence>MTNLEDKLAELSRETHTQGIPLMIVIEGAPASGKSRLANALYMTLDAKYTNFIANRPPRESYLRYPFLHRYWYHLPKSGDINIHFRSWYSQLIEQKDYHHTHNLRTDLPELEADIDNFENTLVNNGYEIIKLYIDTDEKAREHHIDKLKSNPILRWKAEEFQEQLIHHDYEKEMSYFLNKKTVSPWSIIHFHKKSQAIDDMYKVIIQRLQKRLEYEKDKQTERINGDFSNNFKTKLFNFDFANEKIDKQDYKERLLELQERMREIQFQLYQEKVPLILVYEGMDAAGKGGNIKRTRKPLDPTGYTNNAISAPTDIELQHHYLWRFHKRIPRTGHIAFFDRSWYGRVLVERVEGLANRTEWQQAYKEINDFEQSLHNSRAIIIKFFLSLDKNEQLKRFKQRQETPEKEWKITAEDWRNREKWDLYLEASEDMIEHTSTLFAPWYVIPANDKRYARITALETIIKICEVHLNGV</sequence>
<dbReference type="Proteomes" id="UP000589351">
    <property type="component" value="Unassembled WGS sequence"/>
</dbReference>
<dbReference type="PANTHER" id="PTHR34383">
    <property type="entry name" value="POLYPHOSPHATE:AMP PHOSPHOTRANSFERASE-RELATED"/>
    <property type="match status" value="1"/>
</dbReference>
<feature type="domain" description="Polyphosphate kinase-2-related" evidence="2">
    <location>
        <begin position="246"/>
        <end position="465"/>
    </location>
</feature>
<organism evidence="3 4">
    <name type="scientific">Jeotgalicoccus meleagridis</name>
    <dbReference type="NCBI Taxonomy" id="2759181"/>
    <lineage>
        <taxon>Bacteria</taxon>
        <taxon>Bacillati</taxon>
        <taxon>Bacillota</taxon>
        <taxon>Bacilli</taxon>
        <taxon>Bacillales</taxon>
        <taxon>Staphylococcaceae</taxon>
        <taxon>Jeotgalicoccus</taxon>
    </lineage>
</organism>
<dbReference type="Pfam" id="PF03976">
    <property type="entry name" value="PPK2"/>
    <property type="match status" value="2"/>
</dbReference>
<keyword evidence="3" id="KW-0808">Transferase</keyword>
<dbReference type="RefSeq" id="WP_185124777.1">
    <property type="nucleotide sequence ID" value="NZ_CAJEWD010000003.1"/>
</dbReference>
<protein>
    <submittedName>
        <fullName evidence="3">Thymidylate kinase</fullName>
    </submittedName>
</protein>
<dbReference type="GO" id="GO:0016301">
    <property type="term" value="F:kinase activity"/>
    <property type="evidence" value="ECO:0007669"/>
    <property type="project" value="UniProtKB-KW"/>
</dbReference>
<dbReference type="AlphaFoldDB" id="A0A6V7R1Y1"/>
<evidence type="ECO:0000313" key="4">
    <source>
        <dbReference type="Proteomes" id="UP000589351"/>
    </source>
</evidence>
<dbReference type="Gene3D" id="3.40.50.300">
    <property type="entry name" value="P-loop containing nucleotide triphosphate hydrolases"/>
    <property type="match status" value="2"/>
</dbReference>
<reference evidence="3 4" key="1">
    <citation type="submission" date="2020-07" db="EMBL/GenBank/DDBJ databases">
        <authorList>
            <person name="Criscuolo A."/>
        </authorList>
    </citation>
    <scope>NUCLEOTIDE SEQUENCE [LARGE SCALE GENOMIC DNA]</scope>
    <source>
        <strain evidence="3">CIP111649</strain>
    </source>
</reference>
<dbReference type="InterPro" id="IPR022488">
    <property type="entry name" value="PPK2-related"/>
</dbReference>
<feature type="domain" description="Polyphosphate kinase-2-related" evidence="2">
    <location>
        <begin position="3"/>
        <end position="212"/>
    </location>
</feature>
<evidence type="ECO:0000256" key="1">
    <source>
        <dbReference type="SAM" id="Coils"/>
    </source>
</evidence>